<feature type="domain" description="Methyl-accepting transducer" evidence="5">
    <location>
        <begin position="301"/>
        <end position="537"/>
    </location>
</feature>
<dbReference type="InterPro" id="IPR024478">
    <property type="entry name" value="HlyB_4HB_MCP"/>
</dbReference>
<dbReference type="AlphaFoldDB" id="A0A5C0B5X4"/>
<dbReference type="PRINTS" id="PR00260">
    <property type="entry name" value="CHEMTRNSDUCR"/>
</dbReference>
<evidence type="ECO:0000313" key="8">
    <source>
        <dbReference type="Proteomes" id="UP000325161"/>
    </source>
</evidence>
<dbReference type="Gene3D" id="1.10.287.950">
    <property type="entry name" value="Methyl-accepting chemotaxis protein"/>
    <property type="match status" value="1"/>
</dbReference>
<evidence type="ECO:0000259" key="6">
    <source>
        <dbReference type="PROSITE" id="PS50885"/>
    </source>
</evidence>
<name>A0A5C0B5X4_9BURK</name>
<keyword evidence="4" id="KW-1133">Transmembrane helix</keyword>
<dbReference type="InterPro" id="IPR004090">
    <property type="entry name" value="Chemotax_Me-accpt_rcpt"/>
</dbReference>
<evidence type="ECO:0000259" key="5">
    <source>
        <dbReference type="PROSITE" id="PS50111"/>
    </source>
</evidence>
<dbReference type="PROSITE" id="PS50885">
    <property type="entry name" value="HAMP"/>
    <property type="match status" value="1"/>
</dbReference>
<dbReference type="KEGG" id="pacr:FXN63_20585"/>
<evidence type="ECO:0000256" key="4">
    <source>
        <dbReference type="SAM" id="Phobius"/>
    </source>
</evidence>
<evidence type="ECO:0000256" key="2">
    <source>
        <dbReference type="ARBA" id="ARBA00029447"/>
    </source>
</evidence>
<dbReference type="InterPro" id="IPR004089">
    <property type="entry name" value="MCPsignal_dom"/>
</dbReference>
<dbReference type="GO" id="GO:0016020">
    <property type="term" value="C:membrane"/>
    <property type="evidence" value="ECO:0007669"/>
    <property type="project" value="InterPro"/>
</dbReference>
<dbReference type="Pfam" id="PF00015">
    <property type="entry name" value="MCPsignal"/>
    <property type="match status" value="1"/>
</dbReference>
<sequence>MNKPTPCRAACVFAWDRNSLMNIRSKLFVLCAAGVMGMLLVAGSAMIGLQRLTDTASSLGQRRLPALVAVSVMQESQVQISRRTLEVLQWEQDFSIESQNEWSRILAAKAQHWKDLDEARTALKSVPVGETGAKLLASVDEALEAWRKQDEPLTETITKLVDVKSEGDQRFLFARYHLYYSAQDSFYETLRAATQALTKFNVDAARTAGGDVSEHSALIMKIMAAIGICATLALVLGGWLVSRSIVRPIATLQHVVTDIASRLDFTVVAPVRGRDEISSMATALNSLLARMRDSLAAVHRLADDMKATTDDVSVAADNVAHSSVQQSESATSMAASVQQMAVRMEEVSTAASEAVRMSESASALAVDGNQIILQTGVQMDVVVGHVEQAAEHIATLNRHGVSIREIARLISDIASRTNLLALNAAIEAARAGEGGRGFAVVADQVRSLAEQTASSSQRIGDTVERIAKETADAVSQMERVSNEVRAGRMHTEQAGSFMEQMRHGAERTAVVIGEIGLALRAHTADNEAIARHVDAVARMTGQNQEASASTAANVVRLRSVADEVDDTVRMFRVA</sequence>
<keyword evidence="8" id="KW-1185">Reference proteome</keyword>
<gene>
    <name evidence="7" type="ORF">FXN63_20585</name>
</gene>
<dbReference type="GO" id="GO:0007165">
    <property type="term" value="P:signal transduction"/>
    <property type="evidence" value="ECO:0007669"/>
    <property type="project" value="UniProtKB-KW"/>
</dbReference>
<dbReference type="CDD" id="cd06225">
    <property type="entry name" value="HAMP"/>
    <property type="match status" value="1"/>
</dbReference>
<dbReference type="PANTHER" id="PTHR32089:SF112">
    <property type="entry name" value="LYSOZYME-LIKE PROTEIN-RELATED"/>
    <property type="match status" value="1"/>
</dbReference>
<reference evidence="7 8" key="1">
    <citation type="submission" date="2019-08" db="EMBL/GenBank/DDBJ databases">
        <title>Amphibian skin-associated Pigmentiphaga: genome sequence and occurrence across geography and hosts.</title>
        <authorList>
            <person name="Bletz M.C."/>
            <person name="Bunk B."/>
            <person name="Sproeer C."/>
            <person name="Biwer P."/>
            <person name="Reiter S."/>
            <person name="Rabemananjara F.C.E."/>
            <person name="Schulz S."/>
            <person name="Overmann J."/>
            <person name="Vences M."/>
        </authorList>
    </citation>
    <scope>NUCLEOTIDE SEQUENCE [LARGE SCALE GENOMIC DNA]</scope>
    <source>
        <strain evidence="7 8">Mada1488</strain>
    </source>
</reference>
<dbReference type="SMART" id="SM00304">
    <property type="entry name" value="HAMP"/>
    <property type="match status" value="1"/>
</dbReference>
<evidence type="ECO:0000256" key="3">
    <source>
        <dbReference type="PROSITE-ProRule" id="PRU00284"/>
    </source>
</evidence>
<dbReference type="GO" id="GO:0006935">
    <property type="term" value="P:chemotaxis"/>
    <property type="evidence" value="ECO:0007669"/>
    <property type="project" value="InterPro"/>
</dbReference>
<dbReference type="SMART" id="SM00283">
    <property type="entry name" value="MA"/>
    <property type="match status" value="1"/>
</dbReference>
<comment type="similarity">
    <text evidence="2">Belongs to the methyl-accepting chemotaxis (MCP) protein family.</text>
</comment>
<evidence type="ECO:0000256" key="1">
    <source>
        <dbReference type="ARBA" id="ARBA00023224"/>
    </source>
</evidence>
<dbReference type="GO" id="GO:0004888">
    <property type="term" value="F:transmembrane signaling receptor activity"/>
    <property type="evidence" value="ECO:0007669"/>
    <property type="project" value="InterPro"/>
</dbReference>
<dbReference type="Proteomes" id="UP000325161">
    <property type="component" value="Chromosome"/>
</dbReference>
<keyword evidence="4" id="KW-0812">Transmembrane</keyword>
<dbReference type="OrthoDB" id="9806477at2"/>
<keyword evidence="1 3" id="KW-0807">Transducer</keyword>
<protein>
    <submittedName>
        <fullName evidence="7">Methyl-accepting chemotaxis protein</fullName>
    </submittedName>
</protein>
<dbReference type="Pfam" id="PF12729">
    <property type="entry name" value="4HB_MCP_1"/>
    <property type="match status" value="1"/>
</dbReference>
<keyword evidence="4" id="KW-0472">Membrane</keyword>
<dbReference type="EMBL" id="CP043046">
    <property type="protein sequence ID" value="QEI07967.1"/>
    <property type="molecule type" value="Genomic_DNA"/>
</dbReference>
<dbReference type="Pfam" id="PF00672">
    <property type="entry name" value="HAMP"/>
    <property type="match status" value="1"/>
</dbReference>
<dbReference type="PANTHER" id="PTHR32089">
    <property type="entry name" value="METHYL-ACCEPTING CHEMOTAXIS PROTEIN MCPB"/>
    <property type="match status" value="1"/>
</dbReference>
<accession>A0A5C0B5X4</accession>
<proteinExistence type="inferred from homology"/>
<feature type="domain" description="HAMP" evidence="6">
    <location>
        <begin position="243"/>
        <end position="296"/>
    </location>
</feature>
<organism evidence="7 8">
    <name type="scientific">Pigmentiphaga aceris</name>
    <dbReference type="NCBI Taxonomy" id="1940612"/>
    <lineage>
        <taxon>Bacteria</taxon>
        <taxon>Pseudomonadati</taxon>
        <taxon>Pseudomonadota</taxon>
        <taxon>Betaproteobacteria</taxon>
        <taxon>Burkholderiales</taxon>
        <taxon>Alcaligenaceae</taxon>
        <taxon>Pigmentiphaga</taxon>
    </lineage>
</organism>
<dbReference type="PROSITE" id="PS50111">
    <property type="entry name" value="CHEMOTAXIS_TRANSDUC_2"/>
    <property type="match status" value="1"/>
</dbReference>
<evidence type="ECO:0000313" key="7">
    <source>
        <dbReference type="EMBL" id="QEI07967.1"/>
    </source>
</evidence>
<dbReference type="SUPFAM" id="SSF58104">
    <property type="entry name" value="Methyl-accepting chemotaxis protein (MCP) signaling domain"/>
    <property type="match status" value="1"/>
</dbReference>
<feature type="transmembrane region" description="Helical" evidence="4">
    <location>
        <begin position="27"/>
        <end position="49"/>
    </location>
</feature>
<dbReference type="InterPro" id="IPR003660">
    <property type="entry name" value="HAMP_dom"/>
</dbReference>